<gene>
    <name evidence="1" type="ORF">GCM10007383_37220</name>
</gene>
<reference evidence="1" key="2">
    <citation type="submission" date="2020-09" db="EMBL/GenBank/DDBJ databases">
        <authorList>
            <person name="Sun Q."/>
            <person name="Kim S."/>
        </authorList>
    </citation>
    <scope>NUCLEOTIDE SEQUENCE</scope>
    <source>
        <strain evidence="1">KCTC 12113</strain>
    </source>
</reference>
<dbReference type="EMBL" id="BMWP01000042">
    <property type="protein sequence ID" value="GGW49884.1"/>
    <property type="molecule type" value="Genomic_DNA"/>
</dbReference>
<sequence>MWKIESNYKLFFRQPQIIHLHSFDENKLRNGCDTFAELKNTPYKIINLNSSSDMDKTKKYIVESMMIDIKQP</sequence>
<dbReference type="Proteomes" id="UP000634668">
    <property type="component" value="Unassembled WGS sequence"/>
</dbReference>
<comment type="caution">
    <text evidence="1">The sequence shown here is derived from an EMBL/GenBank/DDBJ whole genome shotgun (WGS) entry which is preliminary data.</text>
</comment>
<accession>A0A918MRY1</accession>
<keyword evidence="2" id="KW-1185">Reference proteome</keyword>
<proteinExistence type="predicted"/>
<reference evidence="1" key="1">
    <citation type="journal article" date="2014" name="Int. J. Syst. Evol. Microbiol.">
        <title>Complete genome sequence of Corynebacterium casei LMG S-19264T (=DSM 44701T), isolated from a smear-ripened cheese.</title>
        <authorList>
            <consortium name="US DOE Joint Genome Institute (JGI-PGF)"/>
            <person name="Walter F."/>
            <person name="Albersmeier A."/>
            <person name="Kalinowski J."/>
            <person name="Ruckert C."/>
        </authorList>
    </citation>
    <scope>NUCLEOTIDE SEQUENCE</scope>
    <source>
        <strain evidence="1">KCTC 12113</strain>
    </source>
</reference>
<evidence type="ECO:0000313" key="2">
    <source>
        <dbReference type="Proteomes" id="UP000634668"/>
    </source>
</evidence>
<protein>
    <submittedName>
        <fullName evidence="1">Uncharacterized protein</fullName>
    </submittedName>
</protein>
<organism evidence="1 2">
    <name type="scientific">Arenibacter certesii</name>
    <dbReference type="NCBI Taxonomy" id="228955"/>
    <lineage>
        <taxon>Bacteria</taxon>
        <taxon>Pseudomonadati</taxon>
        <taxon>Bacteroidota</taxon>
        <taxon>Flavobacteriia</taxon>
        <taxon>Flavobacteriales</taxon>
        <taxon>Flavobacteriaceae</taxon>
        <taxon>Arenibacter</taxon>
    </lineage>
</organism>
<dbReference type="AlphaFoldDB" id="A0A918MRY1"/>
<name>A0A918MRY1_9FLAO</name>
<evidence type="ECO:0000313" key="1">
    <source>
        <dbReference type="EMBL" id="GGW49884.1"/>
    </source>
</evidence>